<reference evidence="1" key="1">
    <citation type="submission" date="2020-09" db="EMBL/GenBank/DDBJ databases">
        <title>Genome-Enabled Discovery of Anthraquinone Biosynthesis in Senna tora.</title>
        <authorList>
            <person name="Kang S.-H."/>
            <person name="Pandey R.P."/>
            <person name="Lee C.-M."/>
            <person name="Sim J.-S."/>
            <person name="Jeong J.-T."/>
            <person name="Choi B.-S."/>
            <person name="Jung M."/>
            <person name="Ginzburg D."/>
            <person name="Zhao K."/>
            <person name="Won S.Y."/>
            <person name="Oh T.-J."/>
            <person name="Yu Y."/>
            <person name="Kim N.-H."/>
            <person name="Lee O.R."/>
            <person name="Lee T.-H."/>
            <person name="Bashyal P."/>
            <person name="Kim T.-S."/>
            <person name="Lee W.-H."/>
            <person name="Kawkins C."/>
            <person name="Kim C.-K."/>
            <person name="Kim J.S."/>
            <person name="Ahn B.O."/>
            <person name="Rhee S.Y."/>
            <person name="Sohng J.K."/>
        </authorList>
    </citation>
    <scope>NUCLEOTIDE SEQUENCE</scope>
    <source>
        <tissue evidence="1">Leaf</tissue>
    </source>
</reference>
<gene>
    <name evidence="1" type="ORF">G2W53_045012</name>
</gene>
<keyword evidence="2" id="KW-1185">Reference proteome</keyword>
<evidence type="ECO:0000313" key="1">
    <source>
        <dbReference type="EMBL" id="KAF7800561.1"/>
    </source>
</evidence>
<sequence length="119" mass="13659">MRSRCIGNPSGSNARMGLVIAWEVCQVVSKHILKGKRRLNLKRILEAQVRTFCRTSESNGCVRVVFGNPKGSNARMELVSHERKPRLNLKGIQEEQVERVVAQVSQTDVFALYWEYEWV</sequence>
<evidence type="ECO:0000313" key="2">
    <source>
        <dbReference type="Proteomes" id="UP000634136"/>
    </source>
</evidence>
<dbReference type="Proteomes" id="UP000634136">
    <property type="component" value="Unassembled WGS sequence"/>
</dbReference>
<comment type="caution">
    <text evidence="1">The sequence shown here is derived from an EMBL/GenBank/DDBJ whole genome shotgun (WGS) entry which is preliminary data.</text>
</comment>
<organism evidence="1 2">
    <name type="scientific">Senna tora</name>
    <dbReference type="NCBI Taxonomy" id="362788"/>
    <lineage>
        <taxon>Eukaryota</taxon>
        <taxon>Viridiplantae</taxon>
        <taxon>Streptophyta</taxon>
        <taxon>Embryophyta</taxon>
        <taxon>Tracheophyta</taxon>
        <taxon>Spermatophyta</taxon>
        <taxon>Magnoliopsida</taxon>
        <taxon>eudicotyledons</taxon>
        <taxon>Gunneridae</taxon>
        <taxon>Pentapetalae</taxon>
        <taxon>rosids</taxon>
        <taxon>fabids</taxon>
        <taxon>Fabales</taxon>
        <taxon>Fabaceae</taxon>
        <taxon>Caesalpinioideae</taxon>
        <taxon>Cassia clade</taxon>
        <taxon>Senna</taxon>
    </lineage>
</organism>
<accession>A0A834SD28</accession>
<protein>
    <submittedName>
        <fullName evidence="1">Uncharacterized protein</fullName>
    </submittedName>
</protein>
<name>A0A834SD28_9FABA</name>
<proteinExistence type="predicted"/>
<dbReference type="EMBL" id="JAAIUW010000325">
    <property type="protein sequence ID" value="KAF7800561.1"/>
    <property type="molecule type" value="Genomic_DNA"/>
</dbReference>
<dbReference type="AlphaFoldDB" id="A0A834SD28"/>